<dbReference type="EMBL" id="OJIN01000213">
    <property type="protein sequence ID" value="SPD75623.1"/>
    <property type="molecule type" value="Genomic_DNA"/>
</dbReference>
<dbReference type="AlphaFoldDB" id="A0A445N1Q1"/>
<sequence>MDREGLLISERINEVTMMCERENPIYEQISSFSIALYVLGFFDAEDIMFVDDLNQCEAAVILNENFTQISRDELPSDYHITQSREKYLLVIGDPLFPVHFAVLADTDSARPFFSKLKFFGSGFDSLEELINSFAGEDGISKDDIHFFKIKLTSPISLSSPPKIYIVRDDGRVV</sequence>
<reference evidence="1" key="1">
    <citation type="submission" date="2018-01" db="EMBL/GenBank/DDBJ databases">
        <authorList>
            <person name="Regsiter A."/>
            <person name="William W."/>
        </authorList>
    </citation>
    <scope>NUCLEOTIDE SEQUENCE</scope>
    <source>
        <strain evidence="1">TRIP AH-1</strain>
    </source>
</reference>
<organism evidence="1">
    <name type="scientific">uncultured Desulfobacterium sp</name>
    <dbReference type="NCBI Taxonomy" id="201089"/>
    <lineage>
        <taxon>Bacteria</taxon>
        <taxon>Pseudomonadati</taxon>
        <taxon>Thermodesulfobacteriota</taxon>
        <taxon>Desulfobacteria</taxon>
        <taxon>Desulfobacterales</taxon>
        <taxon>Desulfobacteriaceae</taxon>
        <taxon>Desulfobacterium</taxon>
        <taxon>environmental samples</taxon>
    </lineage>
</organism>
<proteinExistence type="predicted"/>
<gene>
    <name evidence="1" type="ORF">PITCH_A690001</name>
</gene>
<accession>A0A445N1Q1</accession>
<protein>
    <submittedName>
        <fullName evidence="1">Uncharacterized protein</fullName>
    </submittedName>
</protein>
<name>A0A445N1Q1_9BACT</name>
<evidence type="ECO:0000313" key="1">
    <source>
        <dbReference type="EMBL" id="SPD75623.1"/>
    </source>
</evidence>